<organism evidence="2 3">
    <name type="scientific">Panagrolaimus davidi</name>
    <dbReference type="NCBI Taxonomy" id="227884"/>
    <lineage>
        <taxon>Eukaryota</taxon>
        <taxon>Metazoa</taxon>
        <taxon>Ecdysozoa</taxon>
        <taxon>Nematoda</taxon>
        <taxon>Chromadorea</taxon>
        <taxon>Rhabditida</taxon>
        <taxon>Tylenchina</taxon>
        <taxon>Panagrolaimomorpha</taxon>
        <taxon>Panagrolaimoidea</taxon>
        <taxon>Panagrolaimidae</taxon>
        <taxon>Panagrolaimus</taxon>
    </lineage>
</organism>
<proteinExistence type="predicted"/>
<reference evidence="3" key="1">
    <citation type="submission" date="2022-11" db="UniProtKB">
        <authorList>
            <consortium name="WormBaseParasite"/>
        </authorList>
    </citation>
    <scope>IDENTIFICATION</scope>
</reference>
<accession>A0A914P5L7</accession>
<dbReference type="Proteomes" id="UP000887578">
    <property type="component" value="Unplaced"/>
</dbReference>
<feature type="region of interest" description="Disordered" evidence="1">
    <location>
        <begin position="90"/>
        <end position="118"/>
    </location>
</feature>
<evidence type="ECO:0000313" key="3">
    <source>
        <dbReference type="WBParaSite" id="PDA_v2.g13213.t1"/>
    </source>
</evidence>
<protein>
    <submittedName>
        <fullName evidence="3">Uncharacterized protein</fullName>
    </submittedName>
</protein>
<sequence length="133" mass="15688">MLYINNDNDYIRASIHAMTGKEFQHVSKNLSAAKEIGHSVYDLYQTYTCKLFPNTEPLMDYFQQKRYRYSNELSDTFDFEYQSFKIVSNPLPEPENEFEDEENISPSKTQTGKNEEDCIDTEQWDNIDDIITV</sequence>
<dbReference type="WBParaSite" id="PDA_v2.g13213.t1">
    <property type="protein sequence ID" value="PDA_v2.g13213.t1"/>
    <property type="gene ID" value="PDA_v2.g13213"/>
</dbReference>
<dbReference type="AlphaFoldDB" id="A0A914P5L7"/>
<evidence type="ECO:0000256" key="1">
    <source>
        <dbReference type="SAM" id="MobiDB-lite"/>
    </source>
</evidence>
<evidence type="ECO:0000313" key="2">
    <source>
        <dbReference type="Proteomes" id="UP000887578"/>
    </source>
</evidence>
<feature type="compositionally biased region" description="Acidic residues" evidence="1">
    <location>
        <begin position="94"/>
        <end position="103"/>
    </location>
</feature>
<name>A0A914P5L7_9BILA</name>
<keyword evidence="2" id="KW-1185">Reference proteome</keyword>